<comment type="caution">
    <text evidence="7">The sequence shown here is derived from an EMBL/GenBank/DDBJ whole genome shotgun (WGS) entry which is preliminary data.</text>
</comment>
<proteinExistence type="inferred from homology"/>
<evidence type="ECO:0000256" key="4">
    <source>
        <dbReference type="ARBA" id="ARBA00022825"/>
    </source>
</evidence>
<dbReference type="PANTHER" id="PTHR43806">
    <property type="entry name" value="PEPTIDASE S8"/>
    <property type="match status" value="1"/>
</dbReference>
<evidence type="ECO:0000313" key="8">
    <source>
        <dbReference type="Proteomes" id="UP000253941"/>
    </source>
</evidence>
<dbReference type="GO" id="GO:0006508">
    <property type="term" value="P:proteolysis"/>
    <property type="evidence" value="ECO:0007669"/>
    <property type="project" value="UniProtKB-KW"/>
</dbReference>
<dbReference type="EMBL" id="QPMH01000016">
    <property type="protein sequence ID" value="RDD61005.1"/>
    <property type="molecule type" value="Genomic_DNA"/>
</dbReference>
<dbReference type="AlphaFoldDB" id="A0A369T9F3"/>
<evidence type="ECO:0000256" key="1">
    <source>
        <dbReference type="ARBA" id="ARBA00011073"/>
    </source>
</evidence>
<dbReference type="InterPro" id="IPR015500">
    <property type="entry name" value="Peptidase_S8_subtilisin-rel"/>
</dbReference>
<dbReference type="SUPFAM" id="SSF52743">
    <property type="entry name" value="Subtilisin-like"/>
    <property type="match status" value="1"/>
</dbReference>
<dbReference type="Proteomes" id="UP000253941">
    <property type="component" value="Unassembled WGS sequence"/>
</dbReference>
<evidence type="ECO:0000256" key="2">
    <source>
        <dbReference type="ARBA" id="ARBA00022670"/>
    </source>
</evidence>
<evidence type="ECO:0000256" key="3">
    <source>
        <dbReference type="ARBA" id="ARBA00022801"/>
    </source>
</evidence>
<dbReference type="PANTHER" id="PTHR43806:SF11">
    <property type="entry name" value="CEREVISIN-RELATED"/>
    <property type="match status" value="1"/>
</dbReference>
<dbReference type="PROSITE" id="PS51892">
    <property type="entry name" value="SUBTILASE"/>
    <property type="match status" value="1"/>
</dbReference>
<accession>A0A369T9F3</accession>
<dbReference type="PROSITE" id="PS00138">
    <property type="entry name" value="SUBTILASE_SER"/>
    <property type="match status" value="1"/>
</dbReference>
<dbReference type="InterPro" id="IPR023828">
    <property type="entry name" value="Peptidase_S8_Ser-AS"/>
</dbReference>
<dbReference type="RefSeq" id="WP_114583008.1">
    <property type="nucleotide sequence ID" value="NZ_QPMH01000016.1"/>
</dbReference>
<keyword evidence="3 5" id="KW-0378">Hydrolase</keyword>
<feature type="active site" description="Charge relay system" evidence="5">
    <location>
        <position position="187"/>
    </location>
</feature>
<feature type="active site" description="Charge relay system" evidence="5">
    <location>
        <position position="239"/>
    </location>
</feature>
<keyword evidence="4 5" id="KW-0720">Serine protease</keyword>
<evidence type="ECO:0000256" key="5">
    <source>
        <dbReference type="PROSITE-ProRule" id="PRU01240"/>
    </source>
</evidence>
<dbReference type="InterPro" id="IPR050131">
    <property type="entry name" value="Peptidase_S8_subtilisin-like"/>
</dbReference>
<dbReference type="GO" id="GO:0004252">
    <property type="term" value="F:serine-type endopeptidase activity"/>
    <property type="evidence" value="ECO:0007669"/>
    <property type="project" value="UniProtKB-UniRule"/>
</dbReference>
<protein>
    <submittedName>
        <fullName evidence="7">Peptidase S8</fullName>
    </submittedName>
</protein>
<keyword evidence="8" id="KW-1185">Reference proteome</keyword>
<organism evidence="7 8">
    <name type="scientific">Ferruginivarius sediminum</name>
    <dbReference type="NCBI Taxonomy" id="2661937"/>
    <lineage>
        <taxon>Bacteria</taxon>
        <taxon>Pseudomonadati</taxon>
        <taxon>Pseudomonadota</taxon>
        <taxon>Alphaproteobacteria</taxon>
        <taxon>Rhodospirillales</taxon>
        <taxon>Rhodospirillaceae</taxon>
        <taxon>Ferruginivarius</taxon>
    </lineage>
</organism>
<feature type="active site" description="Charge relay system" evidence="5">
    <location>
        <position position="405"/>
    </location>
</feature>
<feature type="domain" description="Peptidase S8/S53" evidence="6">
    <location>
        <begin position="180"/>
        <end position="442"/>
    </location>
</feature>
<dbReference type="InterPro" id="IPR000209">
    <property type="entry name" value="Peptidase_S8/S53_dom"/>
</dbReference>
<keyword evidence="2 5" id="KW-0645">Protease</keyword>
<evidence type="ECO:0000259" key="6">
    <source>
        <dbReference type="Pfam" id="PF00082"/>
    </source>
</evidence>
<dbReference type="Pfam" id="PF00082">
    <property type="entry name" value="Peptidase_S8"/>
    <property type="match status" value="1"/>
</dbReference>
<sequence length="484" mass="50261">MTGTGYLAMPWAPTARGYCAPRRLVVKLALGEAPERVPTRSDVRAGRAAPEAQLGHGALDRLLRRFGGQARIARLHDAACAHEPGQRHHGFDDLEHTCGVARIFEVALAEHCNVLDAVDALRQLAIVDWAIPHYFCVSEQDAPAPPPPPKDAPRDAEARASTLERIGATRIHEIEPGDPAVVVAVIDTGTAKRHPELAGQLRAGFDAVNFRQEEVGHGLALVGDFSARDIDPDEAHNGHGTACASLLKAKGTVLHPGLAGECGAQPVRALASAMPPGGDKVVGLGAIPDIEFAFKHAVDLGARIVNMSFGTSQTSLSPGDPPPHAETVAYAIAKGAIPVAASGNTATDELIYPAALPGVIAVGAVDADDRPAPFTTRGSHVALCAPGERLLAADIEGYQWVTGTSFAAPLVAGAAALLVSRALRHAIALGASEIRHLLVHTARPWRTAAGEGVGVGTLDVGAALAALDRRLAISTDFEPAALEA</sequence>
<name>A0A369T9F3_9PROT</name>
<dbReference type="PRINTS" id="PR00723">
    <property type="entry name" value="SUBTILISIN"/>
</dbReference>
<dbReference type="Gene3D" id="3.40.50.200">
    <property type="entry name" value="Peptidase S8/S53 domain"/>
    <property type="match status" value="1"/>
</dbReference>
<dbReference type="InterPro" id="IPR036852">
    <property type="entry name" value="Peptidase_S8/S53_dom_sf"/>
</dbReference>
<evidence type="ECO:0000313" key="7">
    <source>
        <dbReference type="EMBL" id="RDD61005.1"/>
    </source>
</evidence>
<reference evidence="7 8" key="1">
    <citation type="submission" date="2018-07" db="EMBL/GenBank/DDBJ databases">
        <title>Venubactetium sediminum gen. nov., sp. nov., isolated from a marine solar saltern.</title>
        <authorList>
            <person name="Wang S."/>
        </authorList>
    </citation>
    <scope>NUCLEOTIDE SEQUENCE [LARGE SCALE GENOMIC DNA]</scope>
    <source>
        <strain evidence="7 8">WD2A32</strain>
    </source>
</reference>
<comment type="similarity">
    <text evidence="1 5">Belongs to the peptidase S8 family.</text>
</comment>
<gene>
    <name evidence="7" type="ORF">DRB17_14865</name>
</gene>